<proteinExistence type="predicted"/>
<gene>
    <name evidence="2" type="ORF">FFIC_281200</name>
</gene>
<feature type="compositionally biased region" description="Acidic residues" evidence="1">
    <location>
        <begin position="496"/>
        <end position="506"/>
    </location>
</feature>
<reference evidence="2 3" key="1">
    <citation type="journal article" date="2015" name="BMC Genomics">
        <title>Comparative genomics of Fructobacillus spp. and Leuconostoc spp. reveals niche-specific evolution of Fructobacillus spp.</title>
        <authorList>
            <person name="Endo A."/>
            <person name="Tanizawa Y."/>
            <person name="Tanaka N."/>
            <person name="Maeno S."/>
            <person name="Kumar H."/>
            <person name="Shiwa Y."/>
            <person name="Okada S."/>
            <person name="Yoshikawa H."/>
            <person name="Dicks L."/>
            <person name="Nakagawa J."/>
            <person name="Arita M."/>
        </authorList>
    </citation>
    <scope>NUCLEOTIDE SEQUENCE [LARGE SCALE GENOMIC DNA]</scope>
    <source>
        <strain evidence="2 3">JCM 12225</strain>
    </source>
</reference>
<dbReference type="GO" id="GO:0015031">
    <property type="term" value="P:protein transport"/>
    <property type="evidence" value="ECO:0007669"/>
    <property type="project" value="InterPro"/>
</dbReference>
<dbReference type="Proteomes" id="UP000253891">
    <property type="component" value="Unassembled WGS sequence"/>
</dbReference>
<feature type="compositionally biased region" description="Basic and acidic residues" evidence="1">
    <location>
        <begin position="481"/>
        <end position="495"/>
    </location>
</feature>
<keyword evidence="3" id="KW-1185">Reference proteome</keyword>
<accession>A0A0K8MIV7</accession>
<evidence type="ECO:0008006" key="4">
    <source>
        <dbReference type="Google" id="ProtNLM"/>
    </source>
</evidence>
<sequence length="522" mass="58403">MQYQIYWRPETKLSELQGAIVDYLQEDDVHYTNHFLPSGRIIASWNDTANYFTNKDSATLPRLKPGKVYRTIRRVKNSERMHAYLNWIFFDSQNEIILNQYQSSDKFDLQVPAAYDHYQLNLMSAGTGDFHFYEVDIVERTTGWLRDGDQMVTEHLGAYLTIPEKINTKTLRVIFNEPELKRTDYPVQSIKDAPQAVLYLATDFLHSSDFYDQRIMTVINEAKKQAKAKTVEFVGYGLISSAVAINYRRQIKDSHAVICDPSQLLDGSPKQAAASTMTDFMKSAERTVMEDVSADDTFLVAAGLEPNPSLVTTFQPQIDLLANLAYPAWPISKKEAKMLKKAESQSTSPTKPVEAVTKVVSEDEDTSTDSQAEIEFSTDLAPELTEQTVDQESESASSSTTKVLDPATQAEVEESETISAQSVDSQAKSLATVDSQEPESAVQTEPGSESASAMAGTTNSEETANAMKIAELPISRLNKKQVTEQKSDQPERAGTDDSELMVDDTDKEPVNHLQSFFIRQKK</sequence>
<dbReference type="EMBL" id="DF968005">
    <property type="protein sequence ID" value="GAP00114.1"/>
    <property type="molecule type" value="Genomic_DNA"/>
</dbReference>
<dbReference type="AlphaFoldDB" id="A0A0K8MIV7"/>
<evidence type="ECO:0000256" key="1">
    <source>
        <dbReference type="SAM" id="MobiDB-lite"/>
    </source>
</evidence>
<dbReference type="Pfam" id="PF15432">
    <property type="entry name" value="Sec-ASP3"/>
    <property type="match status" value="1"/>
</dbReference>
<name>A0A0K8MIV7_9LACO</name>
<dbReference type="STRING" id="157463.GCA_001047075_01026"/>
<dbReference type="RefSeq" id="WP_061993464.1">
    <property type="nucleotide sequence ID" value="NZ_DF968005.1"/>
</dbReference>
<protein>
    <recommendedName>
        <fullName evidence="4">Accessory Sec system protein Asp3</fullName>
    </recommendedName>
</protein>
<evidence type="ECO:0000313" key="3">
    <source>
        <dbReference type="Proteomes" id="UP000253891"/>
    </source>
</evidence>
<dbReference type="NCBIfam" id="TIGR03711">
    <property type="entry name" value="acc_sec_asp3"/>
    <property type="match status" value="1"/>
</dbReference>
<dbReference type="InterPro" id="IPR022259">
    <property type="entry name" value="Acessory_Sec_prot_Asp3"/>
</dbReference>
<organism evidence="2 3">
    <name type="scientific">Fructobacillus ficulneus</name>
    <dbReference type="NCBI Taxonomy" id="157463"/>
    <lineage>
        <taxon>Bacteria</taxon>
        <taxon>Bacillati</taxon>
        <taxon>Bacillota</taxon>
        <taxon>Bacilli</taxon>
        <taxon>Lactobacillales</taxon>
        <taxon>Lactobacillaceae</taxon>
        <taxon>Fructobacillus</taxon>
    </lineage>
</organism>
<feature type="compositionally biased region" description="Polar residues" evidence="1">
    <location>
        <begin position="417"/>
        <end position="435"/>
    </location>
</feature>
<feature type="compositionally biased region" description="Polar residues" evidence="1">
    <location>
        <begin position="385"/>
        <end position="402"/>
    </location>
</feature>
<evidence type="ECO:0000313" key="2">
    <source>
        <dbReference type="EMBL" id="GAP00114.1"/>
    </source>
</evidence>
<feature type="region of interest" description="Disordered" evidence="1">
    <location>
        <begin position="340"/>
        <end position="522"/>
    </location>
</feature>
<dbReference type="OrthoDB" id="2042927at2"/>
<feature type="compositionally biased region" description="Polar residues" evidence="1">
    <location>
        <begin position="441"/>
        <end position="463"/>
    </location>
</feature>